<name>A0A5C5WCV3_9BACT</name>
<reference evidence="1 2" key="1">
    <citation type="submission" date="2019-02" db="EMBL/GenBank/DDBJ databases">
        <title>Deep-cultivation of Planctomycetes and their phenomic and genomic characterization uncovers novel biology.</title>
        <authorList>
            <person name="Wiegand S."/>
            <person name="Jogler M."/>
            <person name="Boedeker C."/>
            <person name="Pinto D."/>
            <person name="Vollmers J."/>
            <person name="Rivas-Marin E."/>
            <person name="Kohn T."/>
            <person name="Peeters S.H."/>
            <person name="Heuer A."/>
            <person name="Rast P."/>
            <person name="Oberbeckmann S."/>
            <person name="Bunk B."/>
            <person name="Jeske O."/>
            <person name="Meyerdierks A."/>
            <person name="Storesund J.E."/>
            <person name="Kallscheuer N."/>
            <person name="Luecker S."/>
            <person name="Lage O.M."/>
            <person name="Pohl T."/>
            <person name="Merkel B.J."/>
            <person name="Hornburger P."/>
            <person name="Mueller R.-W."/>
            <person name="Bruemmer F."/>
            <person name="Labrenz M."/>
            <person name="Spormann A.M."/>
            <person name="Op Den Camp H."/>
            <person name="Overmann J."/>
            <person name="Amann R."/>
            <person name="Jetten M.S.M."/>
            <person name="Mascher T."/>
            <person name="Medema M.H."/>
            <person name="Devos D.P."/>
            <person name="Kaster A.-K."/>
            <person name="Ovreas L."/>
            <person name="Rohde M."/>
            <person name="Galperin M.Y."/>
            <person name="Jogler C."/>
        </authorList>
    </citation>
    <scope>NUCLEOTIDE SEQUENCE [LARGE SCALE GENOMIC DNA]</scope>
    <source>
        <strain evidence="1 2">Pla22</strain>
    </source>
</reference>
<protein>
    <submittedName>
        <fullName evidence="1">Uncharacterized protein</fullName>
    </submittedName>
</protein>
<comment type="caution">
    <text evidence="1">The sequence shown here is derived from an EMBL/GenBank/DDBJ whole genome shotgun (WGS) entry which is preliminary data.</text>
</comment>
<dbReference type="Proteomes" id="UP000316598">
    <property type="component" value="Unassembled WGS sequence"/>
</dbReference>
<proteinExistence type="predicted"/>
<evidence type="ECO:0000313" key="1">
    <source>
        <dbReference type="EMBL" id="TWT47869.1"/>
    </source>
</evidence>
<organism evidence="1 2">
    <name type="scientific">Rubripirellula amarantea</name>
    <dbReference type="NCBI Taxonomy" id="2527999"/>
    <lineage>
        <taxon>Bacteria</taxon>
        <taxon>Pseudomonadati</taxon>
        <taxon>Planctomycetota</taxon>
        <taxon>Planctomycetia</taxon>
        <taxon>Pirellulales</taxon>
        <taxon>Pirellulaceae</taxon>
        <taxon>Rubripirellula</taxon>
    </lineage>
</organism>
<gene>
    <name evidence="1" type="ORF">Pla22_52360</name>
</gene>
<keyword evidence="2" id="KW-1185">Reference proteome</keyword>
<dbReference type="EMBL" id="SJPI01000006">
    <property type="protein sequence ID" value="TWT47869.1"/>
    <property type="molecule type" value="Genomic_DNA"/>
</dbReference>
<sequence>MPNHRSYFLRLYWYSKTANNQWMQRSGGGARYGHPCKLLATAR</sequence>
<dbReference type="AlphaFoldDB" id="A0A5C5WCV3"/>
<accession>A0A5C5WCV3</accession>
<evidence type="ECO:0000313" key="2">
    <source>
        <dbReference type="Proteomes" id="UP000316598"/>
    </source>
</evidence>